<feature type="non-terminal residue" evidence="1">
    <location>
        <position position="99"/>
    </location>
</feature>
<sequence length="99" mass="10818">MSGIKAAAIIFNELLSSSIIKKSSLEELRTQLQNNKLSAGSVALQIIEKLIHAFPADEAELDVINNETTKSKLRALADSLCDAIRITNDEKVKPAIQEK</sequence>
<comment type="caution">
    <text evidence="1">The sequence shown here is derived from an EMBL/GenBank/DDBJ whole genome shotgun (WGS) entry which is preliminary data.</text>
</comment>
<accession>A0A9P6SSC3</accession>
<protein>
    <submittedName>
        <fullName evidence="1">Uncharacterized protein</fullName>
    </submittedName>
</protein>
<gene>
    <name evidence="1" type="ORF">BGZ80_007148</name>
</gene>
<dbReference type="EMBL" id="JAAAID010003603">
    <property type="protein sequence ID" value="KAF9996891.1"/>
    <property type="molecule type" value="Genomic_DNA"/>
</dbReference>
<evidence type="ECO:0000313" key="2">
    <source>
        <dbReference type="Proteomes" id="UP000703661"/>
    </source>
</evidence>
<reference evidence="1" key="1">
    <citation type="journal article" date="2020" name="Fungal Divers.">
        <title>Resolving the Mortierellaceae phylogeny through synthesis of multi-gene phylogenetics and phylogenomics.</title>
        <authorList>
            <person name="Vandepol N."/>
            <person name="Liber J."/>
            <person name="Desiro A."/>
            <person name="Na H."/>
            <person name="Kennedy M."/>
            <person name="Barry K."/>
            <person name="Grigoriev I.V."/>
            <person name="Miller A.N."/>
            <person name="O'Donnell K."/>
            <person name="Stajich J.E."/>
            <person name="Bonito G."/>
        </authorList>
    </citation>
    <scope>NUCLEOTIDE SEQUENCE</scope>
    <source>
        <strain evidence="1">NRRL 2769</strain>
    </source>
</reference>
<proteinExistence type="predicted"/>
<evidence type="ECO:0000313" key="1">
    <source>
        <dbReference type="EMBL" id="KAF9996891.1"/>
    </source>
</evidence>
<dbReference type="Proteomes" id="UP000703661">
    <property type="component" value="Unassembled WGS sequence"/>
</dbReference>
<keyword evidence="2" id="KW-1185">Reference proteome</keyword>
<dbReference type="AlphaFoldDB" id="A0A9P6SSC3"/>
<organism evidence="1 2">
    <name type="scientific">Entomortierella chlamydospora</name>
    <dbReference type="NCBI Taxonomy" id="101097"/>
    <lineage>
        <taxon>Eukaryota</taxon>
        <taxon>Fungi</taxon>
        <taxon>Fungi incertae sedis</taxon>
        <taxon>Mucoromycota</taxon>
        <taxon>Mortierellomycotina</taxon>
        <taxon>Mortierellomycetes</taxon>
        <taxon>Mortierellales</taxon>
        <taxon>Mortierellaceae</taxon>
        <taxon>Entomortierella</taxon>
    </lineage>
</organism>
<name>A0A9P6SSC3_9FUNG</name>